<dbReference type="AlphaFoldDB" id="A0A0C9Y601"/>
<reference evidence="3" key="2">
    <citation type="submission" date="2015-01" db="EMBL/GenBank/DDBJ databases">
        <title>Evolutionary Origins and Diversification of the Mycorrhizal Mutualists.</title>
        <authorList>
            <consortium name="DOE Joint Genome Institute"/>
            <consortium name="Mycorrhizal Genomics Consortium"/>
            <person name="Kohler A."/>
            <person name="Kuo A."/>
            <person name="Nagy L.G."/>
            <person name="Floudas D."/>
            <person name="Copeland A."/>
            <person name="Barry K.W."/>
            <person name="Cichocki N."/>
            <person name="Veneault-Fourrey C."/>
            <person name="LaButti K."/>
            <person name="Lindquist E.A."/>
            <person name="Lipzen A."/>
            <person name="Lundell T."/>
            <person name="Morin E."/>
            <person name="Murat C."/>
            <person name="Riley R."/>
            <person name="Ohm R."/>
            <person name="Sun H."/>
            <person name="Tunlid A."/>
            <person name="Henrissat B."/>
            <person name="Grigoriev I.V."/>
            <person name="Hibbett D.S."/>
            <person name="Martin F."/>
        </authorList>
    </citation>
    <scope>NUCLEOTIDE SEQUENCE [LARGE SCALE GENOMIC DNA]</scope>
    <source>
        <strain evidence="3">LaAM-08-1</strain>
    </source>
</reference>
<protein>
    <submittedName>
        <fullName evidence="2">Uncharacterized protein</fullName>
    </submittedName>
</protein>
<accession>A0A0C9Y601</accession>
<evidence type="ECO:0000313" key="2">
    <source>
        <dbReference type="EMBL" id="KIK05612.1"/>
    </source>
</evidence>
<dbReference type="Proteomes" id="UP000054477">
    <property type="component" value="Unassembled WGS sequence"/>
</dbReference>
<proteinExistence type="predicted"/>
<organism evidence="2 3">
    <name type="scientific">Laccaria amethystina LaAM-08-1</name>
    <dbReference type="NCBI Taxonomy" id="1095629"/>
    <lineage>
        <taxon>Eukaryota</taxon>
        <taxon>Fungi</taxon>
        <taxon>Dikarya</taxon>
        <taxon>Basidiomycota</taxon>
        <taxon>Agaricomycotina</taxon>
        <taxon>Agaricomycetes</taxon>
        <taxon>Agaricomycetidae</taxon>
        <taxon>Agaricales</taxon>
        <taxon>Agaricineae</taxon>
        <taxon>Hydnangiaceae</taxon>
        <taxon>Laccaria</taxon>
    </lineage>
</organism>
<feature type="compositionally biased region" description="Basic and acidic residues" evidence="1">
    <location>
        <begin position="1"/>
        <end position="17"/>
    </location>
</feature>
<gene>
    <name evidence="2" type="ORF">K443DRAFT_3636</name>
</gene>
<dbReference type="EMBL" id="KN838558">
    <property type="protein sequence ID" value="KIK05612.1"/>
    <property type="molecule type" value="Genomic_DNA"/>
</dbReference>
<feature type="region of interest" description="Disordered" evidence="1">
    <location>
        <begin position="1"/>
        <end position="122"/>
    </location>
</feature>
<evidence type="ECO:0000256" key="1">
    <source>
        <dbReference type="SAM" id="MobiDB-lite"/>
    </source>
</evidence>
<dbReference type="HOGENOM" id="CLU_2027098_0_0_1"/>
<reference evidence="2 3" key="1">
    <citation type="submission" date="2014-04" db="EMBL/GenBank/DDBJ databases">
        <authorList>
            <consortium name="DOE Joint Genome Institute"/>
            <person name="Kuo A."/>
            <person name="Kohler A."/>
            <person name="Nagy L.G."/>
            <person name="Floudas D."/>
            <person name="Copeland A."/>
            <person name="Barry K.W."/>
            <person name="Cichocki N."/>
            <person name="Veneault-Fourrey C."/>
            <person name="LaButti K."/>
            <person name="Lindquist E.A."/>
            <person name="Lipzen A."/>
            <person name="Lundell T."/>
            <person name="Morin E."/>
            <person name="Murat C."/>
            <person name="Sun H."/>
            <person name="Tunlid A."/>
            <person name="Henrissat B."/>
            <person name="Grigoriev I.V."/>
            <person name="Hibbett D.S."/>
            <person name="Martin F."/>
            <person name="Nordberg H.P."/>
            <person name="Cantor M.N."/>
            <person name="Hua S.X."/>
        </authorList>
    </citation>
    <scope>NUCLEOTIDE SEQUENCE [LARGE SCALE GENOMIC DNA]</scope>
    <source>
        <strain evidence="2 3">LaAM-08-1</strain>
    </source>
</reference>
<name>A0A0C9Y601_9AGAR</name>
<feature type="compositionally biased region" description="Polar residues" evidence="1">
    <location>
        <begin position="101"/>
        <end position="122"/>
    </location>
</feature>
<keyword evidence="3" id="KW-1185">Reference proteome</keyword>
<sequence>MDAHCETTNSDDHERRQAKGRCRKVDTPGAMSRLRRGTQTTNDDDIHRRSLSLFFRRHGPRPNTHLTTLEPRTMGRNERPPRPPPSSSRGRRPPPYPRTTAPLSRTNTTERTPSPPSNYSAQ</sequence>
<evidence type="ECO:0000313" key="3">
    <source>
        <dbReference type="Proteomes" id="UP000054477"/>
    </source>
</evidence>